<comment type="caution">
    <text evidence="2">The sequence shown here is derived from an EMBL/GenBank/DDBJ whole genome shotgun (WGS) entry which is preliminary data.</text>
</comment>
<reference evidence="2 3" key="1">
    <citation type="journal article" date="2018" name="Sci. Rep.">
        <title>A novel species of the marine cyanobacterium Acaryochloris with a unique pigment content and lifestyle.</title>
        <authorList>
            <person name="Partensky F."/>
            <person name="Six C."/>
            <person name="Ratin M."/>
            <person name="Garczarek L."/>
            <person name="Vaulot D."/>
            <person name="Probert I."/>
            <person name="Calteau A."/>
            <person name="Gourvil P."/>
            <person name="Marie D."/>
            <person name="Grebert T."/>
            <person name="Bouchier C."/>
            <person name="Le Panse S."/>
            <person name="Gachenot M."/>
            <person name="Rodriguez F."/>
            <person name="Garrido J.L."/>
        </authorList>
    </citation>
    <scope>NUCLEOTIDE SEQUENCE [LARGE SCALE GENOMIC DNA]</scope>
    <source>
        <strain evidence="2 3">RCC1774</strain>
    </source>
</reference>
<keyword evidence="3" id="KW-1185">Reference proteome</keyword>
<gene>
    <name evidence="2" type="ORF">C1752_01205</name>
</gene>
<dbReference type="Proteomes" id="UP000248857">
    <property type="component" value="Unassembled WGS sequence"/>
</dbReference>
<evidence type="ECO:0000256" key="1">
    <source>
        <dbReference type="SAM" id="MobiDB-lite"/>
    </source>
</evidence>
<sequence>MLTIGAVCGLTGYSMGYQSLRGITQPALNPVLNGGGDSSKRRPQQGASLLSEKEIVAKVKTKTRGAKKPTAQKPKPKPSPQESNKEESDKAKKDSKPQSFPVKTEAKGMNLEVRSLSQDEDGLVLNVALQNNSSKPVQFVYTFLDVVDDQGQALLAEAQGLPADFQANSETFYGTIKILDVSGDNIERVSLTLTDYPDQAIKLEALNIPVLE</sequence>
<protein>
    <submittedName>
        <fullName evidence="2">Uncharacterized protein</fullName>
    </submittedName>
</protein>
<name>A0A2W1JM79_9CYAN</name>
<dbReference type="OrthoDB" id="467587at2"/>
<evidence type="ECO:0000313" key="3">
    <source>
        <dbReference type="Proteomes" id="UP000248857"/>
    </source>
</evidence>
<dbReference type="EMBL" id="PQWO01000003">
    <property type="protein sequence ID" value="PZD74316.1"/>
    <property type="molecule type" value="Genomic_DNA"/>
</dbReference>
<accession>A0A2W1JM79</accession>
<dbReference type="AlphaFoldDB" id="A0A2W1JM79"/>
<organism evidence="2 3">
    <name type="scientific">Acaryochloris thomasi RCC1774</name>
    <dbReference type="NCBI Taxonomy" id="1764569"/>
    <lineage>
        <taxon>Bacteria</taxon>
        <taxon>Bacillati</taxon>
        <taxon>Cyanobacteriota</taxon>
        <taxon>Cyanophyceae</taxon>
        <taxon>Acaryochloridales</taxon>
        <taxon>Acaryochloridaceae</taxon>
        <taxon>Acaryochloris</taxon>
        <taxon>Acaryochloris thomasi</taxon>
    </lineage>
</organism>
<evidence type="ECO:0000313" key="2">
    <source>
        <dbReference type="EMBL" id="PZD74316.1"/>
    </source>
</evidence>
<proteinExistence type="predicted"/>
<feature type="region of interest" description="Disordered" evidence="1">
    <location>
        <begin position="28"/>
        <end position="108"/>
    </location>
</feature>
<feature type="compositionally biased region" description="Basic and acidic residues" evidence="1">
    <location>
        <begin position="83"/>
        <end position="96"/>
    </location>
</feature>